<evidence type="ECO:0000313" key="2">
    <source>
        <dbReference type="Proteomes" id="UP000826195"/>
    </source>
</evidence>
<accession>A0AAV7IE14</accession>
<organism evidence="1 2">
    <name type="scientific">Cotesia glomerata</name>
    <name type="common">Lepidopteran parasitic wasp</name>
    <name type="synonym">Apanteles glomeratus</name>
    <dbReference type="NCBI Taxonomy" id="32391"/>
    <lineage>
        <taxon>Eukaryota</taxon>
        <taxon>Metazoa</taxon>
        <taxon>Ecdysozoa</taxon>
        <taxon>Arthropoda</taxon>
        <taxon>Hexapoda</taxon>
        <taxon>Insecta</taxon>
        <taxon>Pterygota</taxon>
        <taxon>Neoptera</taxon>
        <taxon>Endopterygota</taxon>
        <taxon>Hymenoptera</taxon>
        <taxon>Apocrita</taxon>
        <taxon>Ichneumonoidea</taxon>
        <taxon>Braconidae</taxon>
        <taxon>Microgastrinae</taxon>
        <taxon>Cotesia</taxon>
    </lineage>
</organism>
<evidence type="ECO:0000313" key="1">
    <source>
        <dbReference type="EMBL" id="KAH0550560.1"/>
    </source>
</evidence>
<dbReference type="EMBL" id="JAHXZJ010001864">
    <property type="protein sequence ID" value="KAH0550560.1"/>
    <property type="molecule type" value="Genomic_DNA"/>
</dbReference>
<protein>
    <submittedName>
        <fullName evidence="1">Uncharacterized protein</fullName>
    </submittedName>
</protein>
<dbReference type="AlphaFoldDB" id="A0AAV7IE14"/>
<proteinExistence type="predicted"/>
<comment type="caution">
    <text evidence="1">The sequence shown here is derived from an EMBL/GenBank/DDBJ whole genome shotgun (WGS) entry which is preliminary data.</text>
</comment>
<name>A0AAV7IE14_COTGL</name>
<reference evidence="1 2" key="1">
    <citation type="journal article" date="2021" name="J. Hered.">
        <title>A chromosome-level genome assembly of the parasitoid wasp, Cotesia glomerata (Hymenoptera: Braconidae).</title>
        <authorList>
            <person name="Pinto B.J."/>
            <person name="Weis J.J."/>
            <person name="Gamble T."/>
            <person name="Ode P.J."/>
            <person name="Paul R."/>
            <person name="Zaspel J.M."/>
        </authorList>
    </citation>
    <scope>NUCLEOTIDE SEQUENCE [LARGE SCALE GENOMIC DNA]</scope>
    <source>
        <strain evidence="1">CgM1</strain>
    </source>
</reference>
<gene>
    <name evidence="1" type="ORF">KQX54_020148</name>
</gene>
<keyword evidence="2" id="KW-1185">Reference proteome</keyword>
<dbReference type="Proteomes" id="UP000826195">
    <property type="component" value="Unassembled WGS sequence"/>
</dbReference>
<sequence>MCNVRKHLSTRSIFCKHDFTVTHSTVASGVYKLLTSITNSSISNSNSSVALLALYIVFHDSIHLFSRMTGGSPSKWLNIPTFRQIVRGNNNLHLPRPASAGPCPAAGPPVQLEPVDLSVKTPVVLQVPRYSPAAALITGAARRIPSPSTTPTPLPICPSTACSVGSLDTQPER</sequence>